<organism evidence="1 2">
    <name type="scientific">Bordetella avium (strain 197N)</name>
    <dbReference type="NCBI Taxonomy" id="360910"/>
    <lineage>
        <taxon>Bacteria</taxon>
        <taxon>Pseudomonadati</taxon>
        <taxon>Pseudomonadota</taxon>
        <taxon>Betaproteobacteria</taxon>
        <taxon>Burkholderiales</taxon>
        <taxon>Alcaligenaceae</taxon>
        <taxon>Bordetella</taxon>
    </lineage>
</organism>
<gene>
    <name evidence="1" type="ordered locus">BAV2063</name>
</gene>
<evidence type="ECO:0000313" key="2">
    <source>
        <dbReference type="Proteomes" id="UP000001977"/>
    </source>
</evidence>
<name>Q2KZM6_BORA1</name>
<dbReference type="AlphaFoldDB" id="Q2KZM6"/>
<protein>
    <submittedName>
        <fullName evidence="1">Uncharacterized protein</fullName>
    </submittedName>
</protein>
<dbReference type="Proteomes" id="UP000001977">
    <property type="component" value="Chromosome"/>
</dbReference>
<sequence>MPIENEVINEGTTTGLPLRSGLWHIDPQVKGYGCLCESTAAGQNAEMWGRSTEDKPAKT</sequence>
<dbReference type="KEGG" id="bav:BAV2063"/>
<dbReference type="EMBL" id="AM167904">
    <property type="protein sequence ID" value="CAJ49673.1"/>
    <property type="molecule type" value="Genomic_DNA"/>
</dbReference>
<reference evidence="1 2" key="1">
    <citation type="journal article" date="2006" name="J. Bacteriol.">
        <title>Comparison of the genome sequence of the poultry pathogen Bordetella avium with those of B. bronchiseptica, B. pertussis, and B. parapertussis reveals extensive diversity in surface structures associated with host interaction.</title>
        <authorList>
            <person name="Sebaihia M."/>
            <person name="Preston A."/>
            <person name="Maskell D.J."/>
            <person name="Kuzmiak H."/>
            <person name="Connell T.D."/>
            <person name="King N.D."/>
            <person name="Orndorff P.E."/>
            <person name="Miyamoto D.M."/>
            <person name="Thomson N.R."/>
            <person name="Harris D."/>
            <person name="Goble A."/>
            <person name="Lord A."/>
            <person name="Murphy L."/>
            <person name="Quail M.A."/>
            <person name="Rutter S."/>
            <person name="Squares R."/>
            <person name="Squares S."/>
            <person name="Woodward J."/>
            <person name="Parkhill J."/>
            <person name="Temple L.M."/>
        </authorList>
    </citation>
    <scope>NUCLEOTIDE SEQUENCE [LARGE SCALE GENOMIC DNA]</scope>
    <source>
        <strain evidence="1 2">197N</strain>
    </source>
</reference>
<accession>Q2KZM6</accession>
<keyword evidence="2" id="KW-1185">Reference proteome</keyword>
<evidence type="ECO:0000313" key="1">
    <source>
        <dbReference type="EMBL" id="CAJ49673.1"/>
    </source>
</evidence>
<dbReference type="HOGENOM" id="CLU_2951104_0_0_4"/>
<proteinExistence type="predicted"/>